<evidence type="ECO:0000313" key="2">
    <source>
        <dbReference type="Proteomes" id="UP000617555"/>
    </source>
</evidence>
<dbReference type="RefSeq" id="WP_188737960.1">
    <property type="nucleotide sequence ID" value="NZ_BMII01000008.1"/>
</dbReference>
<dbReference type="EMBL" id="BMII01000008">
    <property type="protein sequence ID" value="GGB52943.1"/>
    <property type="molecule type" value="Genomic_DNA"/>
</dbReference>
<evidence type="ECO:0000313" key="1">
    <source>
        <dbReference type="EMBL" id="GGB52943.1"/>
    </source>
</evidence>
<keyword evidence="2" id="KW-1185">Reference proteome</keyword>
<organism evidence="1 2">
    <name type="scientific">Shewanella inventionis</name>
    <dbReference type="NCBI Taxonomy" id="1738770"/>
    <lineage>
        <taxon>Bacteria</taxon>
        <taxon>Pseudomonadati</taxon>
        <taxon>Pseudomonadota</taxon>
        <taxon>Gammaproteobacteria</taxon>
        <taxon>Alteromonadales</taxon>
        <taxon>Shewanellaceae</taxon>
        <taxon>Shewanella</taxon>
    </lineage>
</organism>
<name>A0ABQ1IUT2_9GAMM</name>
<proteinExistence type="predicted"/>
<accession>A0ABQ1IUT2</accession>
<comment type="caution">
    <text evidence="1">The sequence shown here is derived from an EMBL/GenBank/DDBJ whole genome shotgun (WGS) entry which is preliminary data.</text>
</comment>
<gene>
    <name evidence="1" type="ORF">GCM10011607_11800</name>
</gene>
<dbReference type="Proteomes" id="UP000617555">
    <property type="component" value="Unassembled WGS sequence"/>
</dbReference>
<reference evidence="2" key="1">
    <citation type="journal article" date="2019" name="Int. J. Syst. Evol. Microbiol.">
        <title>The Global Catalogue of Microorganisms (GCM) 10K type strain sequencing project: providing services to taxonomists for standard genome sequencing and annotation.</title>
        <authorList>
            <consortium name="The Broad Institute Genomics Platform"/>
            <consortium name="The Broad Institute Genome Sequencing Center for Infectious Disease"/>
            <person name="Wu L."/>
            <person name="Ma J."/>
        </authorList>
    </citation>
    <scope>NUCLEOTIDE SEQUENCE [LARGE SCALE GENOMIC DNA]</scope>
    <source>
        <strain evidence="2">CGMCC 1.15339</strain>
    </source>
</reference>
<sequence length="102" mass="11665">MQIFDLKASRCPDAMLYIRRAIDAASKGMFTGELEIRTIEQSIERDLPYYVAQIEHVTIVDVHSTSLSESTKVEWVENDDAIEDDVSDVHKQIIFKLSFTPC</sequence>
<protein>
    <submittedName>
        <fullName evidence="1">Uncharacterized protein</fullName>
    </submittedName>
</protein>